<evidence type="ECO:0000256" key="6">
    <source>
        <dbReference type="ARBA" id="ARBA00023136"/>
    </source>
</evidence>
<dbReference type="KEGG" id="bmx:BMS_0126"/>
<keyword evidence="10" id="KW-0489">Methyltransferase</keyword>
<keyword evidence="5 7" id="KW-1133">Transmembrane helix</keyword>
<dbReference type="EMBL" id="FQ312005">
    <property type="protein sequence ID" value="CBW25064.1"/>
    <property type="molecule type" value="Genomic_DNA"/>
</dbReference>
<evidence type="ECO:0000256" key="7">
    <source>
        <dbReference type="SAM" id="Phobius"/>
    </source>
</evidence>
<accession>E1X2A8</accession>
<name>E1X2A8_HALMS</name>
<feature type="transmembrane region" description="Helical" evidence="7">
    <location>
        <begin position="124"/>
        <end position="143"/>
    </location>
</feature>
<dbReference type="InterPro" id="IPR010627">
    <property type="entry name" value="Prepilin_pept_A24_N"/>
</dbReference>
<dbReference type="STRING" id="862908.BMS_0126"/>
<feature type="transmembrane region" description="Helical" evidence="7">
    <location>
        <begin position="227"/>
        <end position="247"/>
    </location>
</feature>
<feature type="transmembrane region" description="Helical" evidence="7">
    <location>
        <begin position="148"/>
        <end position="170"/>
    </location>
</feature>
<evidence type="ECO:0000256" key="3">
    <source>
        <dbReference type="ARBA" id="ARBA00022475"/>
    </source>
</evidence>
<dbReference type="PANTHER" id="PTHR30487:SF0">
    <property type="entry name" value="PREPILIN LEADER PEPTIDASE_N-METHYLTRANSFERASE-RELATED"/>
    <property type="match status" value="1"/>
</dbReference>
<dbReference type="InterPro" id="IPR050882">
    <property type="entry name" value="Prepilin_peptidase/N-MTase"/>
</dbReference>
<dbReference type="GO" id="GO:0032259">
    <property type="term" value="P:methylation"/>
    <property type="evidence" value="ECO:0007669"/>
    <property type="project" value="UniProtKB-KW"/>
</dbReference>
<keyword evidence="3" id="KW-1003">Cell membrane</keyword>
<comment type="similarity">
    <text evidence="2">Belongs to the peptidase A24 family.</text>
</comment>
<gene>
    <name evidence="10" type="primary">pilD</name>
    <name evidence="10" type="ordered locus">BMS_0126</name>
</gene>
<proteinExistence type="inferred from homology"/>
<feature type="domain" description="Prepilin type IV endopeptidase peptidase" evidence="8">
    <location>
        <begin position="108"/>
        <end position="213"/>
    </location>
</feature>
<dbReference type="GO" id="GO:0005886">
    <property type="term" value="C:plasma membrane"/>
    <property type="evidence" value="ECO:0007669"/>
    <property type="project" value="UniProtKB-SubCell"/>
</dbReference>
<evidence type="ECO:0000259" key="8">
    <source>
        <dbReference type="Pfam" id="PF01478"/>
    </source>
</evidence>
<dbReference type="eggNOG" id="COG1989">
    <property type="taxonomic scope" value="Bacteria"/>
</dbReference>
<dbReference type="GO" id="GO:0006465">
    <property type="term" value="P:signal peptide processing"/>
    <property type="evidence" value="ECO:0007669"/>
    <property type="project" value="TreeGrafter"/>
</dbReference>
<dbReference type="InterPro" id="IPR000045">
    <property type="entry name" value="Prepilin_IV_endopep_pep"/>
</dbReference>
<reference evidence="11" key="1">
    <citation type="journal article" date="2013" name="ISME J.">
        <title>A small predatory core genome in the divergent marine Bacteriovorax marinus SJ and the terrestrial Bdellovibrio bacteriovorus.</title>
        <authorList>
            <person name="Crossman L.C."/>
            <person name="Chen H."/>
            <person name="Cerdeno-Tarraga A.M."/>
            <person name="Brooks K."/>
            <person name="Quail M.A."/>
            <person name="Pineiro S.A."/>
            <person name="Hobley L."/>
            <person name="Sockett R.E."/>
            <person name="Bentley S.D."/>
            <person name="Parkhill J."/>
            <person name="Williams H.N."/>
            <person name="Stine O.C."/>
        </authorList>
    </citation>
    <scope>NUCLEOTIDE SEQUENCE [LARGE SCALE GENOMIC DNA]</scope>
    <source>
        <strain evidence="11">ATCC BAA-682 / DSM 15412 / SJ</strain>
    </source>
</reference>
<keyword evidence="6 7" id="KW-0472">Membrane</keyword>
<feature type="transmembrane region" description="Helical" evidence="7">
    <location>
        <begin position="182"/>
        <end position="215"/>
    </location>
</feature>
<dbReference type="PATRIC" id="fig|862908.3.peg.121"/>
<organism evidence="10 11">
    <name type="scientific">Halobacteriovorax marinus (strain ATCC BAA-682 / DSM 15412 / SJ)</name>
    <name type="common">Bacteriovorax marinus</name>
    <dbReference type="NCBI Taxonomy" id="862908"/>
    <lineage>
        <taxon>Bacteria</taxon>
        <taxon>Pseudomonadati</taxon>
        <taxon>Bdellovibrionota</taxon>
        <taxon>Bacteriovoracia</taxon>
        <taxon>Bacteriovoracales</taxon>
        <taxon>Halobacteriovoraceae</taxon>
        <taxon>Halobacteriovorax</taxon>
    </lineage>
</organism>
<keyword evidence="10" id="KW-0808">Transferase</keyword>
<dbReference type="GO" id="GO:0008168">
    <property type="term" value="F:methyltransferase activity"/>
    <property type="evidence" value="ECO:0007669"/>
    <property type="project" value="UniProtKB-KW"/>
</dbReference>
<dbReference type="PANTHER" id="PTHR30487">
    <property type="entry name" value="TYPE 4 PREPILIN-LIKE PROTEINS LEADER PEPTIDE-PROCESSING ENZYME"/>
    <property type="match status" value="1"/>
</dbReference>
<dbReference type="GO" id="GO:0004190">
    <property type="term" value="F:aspartic-type endopeptidase activity"/>
    <property type="evidence" value="ECO:0007669"/>
    <property type="project" value="InterPro"/>
</dbReference>
<feature type="transmembrane region" description="Helical" evidence="7">
    <location>
        <begin position="73"/>
        <end position="91"/>
    </location>
</feature>
<evidence type="ECO:0000313" key="10">
    <source>
        <dbReference type="EMBL" id="CBW25064.1"/>
    </source>
</evidence>
<dbReference type="Pfam" id="PF06750">
    <property type="entry name" value="A24_N_bact"/>
    <property type="match status" value="1"/>
</dbReference>
<evidence type="ECO:0000313" key="11">
    <source>
        <dbReference type="Proteomes" id="UP000008963"/>
    </source>
</evidence>
<evidence type="ECO:0000256" key="2">
    <source>
        <dbReference type="ARBA" id="ARBA00005801"/>
    </source>
</evidence>
<evidence type="ECO:0000259" key="9">
    <source>
        <dbReference type="Pfam" id="PF06750"/>
    </source>
</evidence>
<protein>
    <submittedName>
        <fullName evidence="10">Type IV prepilin signal peptidase</fullName>
        <ecNumber evidence="10">2.1.1.-</ecNumber>
    </submittedName>
</protein>
<dbReference type="HOGENOM" id="CLU_057101_0_1_7"/>
<dbReference type="MEROPS" id="A24.019"/>
<evidence type="ECO:0000256" key="5">
    <source>
        <dbReference type="ARBA" id="ARBA00022989"/>
    </source>
</evidence>
<dbReference type="Proteomes" id="UP000008963">
    <property type="component" value="Chromosome"/>
</dbReference>
<feature type="transmembrane region" description="Helical" evidence="7">
    <location>
        <begin position="45"/>
        <end position="61"/>
    </location>
</feature>
<comment type="subcellular location">
    <subcellularLocation>
        <location evidence="1">Cell membrane</location>
        <topology evidence="1">Multi-pass membrane protein</topology>
    </subcellularLocation>
</comment>
<sequence>MMSLYIVFFIFGAMIGSFLNAVIYRLPRKINIAHPRSHCTKCKKLIYWYENIPILSYIFLRGKCSKCKEPYSIQYPLVELFIGLVSIFLMPRSLDSMSIMYFFLYFGIFCALFCHFLIDVKHQILPDSINIYLGLSFLCISLLKNPPVFYLSGAAIGFLFPYLVTLAFYHLKGQQGLGGGDIKLFAVLGIILGPVGIINNIFLSCFFGALFSLVMMALGKMSRTTKLAFGPFIIIVAVFQVYFPTLFKQFSSLWSI</sequence>
<feature type="transmembrane region" description="Helical" evidence="7">
    <location>
        <begin position="6"/>
        <end position="24"/>
    </location>
</feature>
<dbReference type="Pfam" id="PF01478">
    <property type="entry name" value="Peptidase_A24"/>
    <property type="match status" value="1"/>
</dbReference>
<dbReference type="EC" id="2.1.1.-" evidence="10"/>
<keyword evidence="4 7" id="KW-0812">Transmembrane</keyword>
<dbReference type="AlphaFoldDB" id="E1X2A8"/>
<feature type="domain" description="Prepilin peptidase A24 N-terminal" evidence="9">
    <location>
        <begin position="10"/>
        <end position="90"/>
    </location>
</feature>
<dbReference type="Gene3D" id="1.20.120.1220">
    <property type="match status" value="1"/>
</dbReference>
<evidence type="ECO:0000256" key="1">
    <source>
        <dbReference type="ARBA" id="ARBA00004651"/>
    </source>
</evidence>
<evidence type="ECO:0000256" key="4">
    <source>
        <dbReference type="ARBA" id="ARBA00022692"/>
    </source>
</evidence>
<feature type="transmembrane region" description="Helical" evidence="7">
    <location>
        <begin position="98"/>
        <end position="118"/>
    </location>
</feature>
<keyword evidence="11" id="KW-1185">Reference proteome</keyword>